<name>A0AAU8AW18_9CAUD</name>
<keyword evidence="1" id="KW-0472">Membrane</keyword>
<organism evidence="2">
    <name type="scientific">Dulem virus 40</name>
    <dbReference type="NCBI Taxonomy" id="3145758"/>
    <lineage>
        <taxon>Viruses</taxon>
        <taxon>Duplodnaviria</taxon>
        <taxon>Heunggongvirae</taxon>
        <taxon>Uroviricota</taxon>
        <taxon>Caudoviricetes</taxon>
    </lineage>
</organism>
<dbReference type="EMBL" id="PP511379">
    <property type="protein sequence ID" value="XCD03642.1"/>
    <property type="molecule type" value="Genomic_DNA"/>
</dbReference>
<feature type="transmembrane region" description="Helical" evidence="1">
    <location>
        <begin position="31"/>
        <end position="55"/>
    </location>
</feature>
<sequence>MRTILCYTIIALGSKFPRVVAVGENGLIDGGYDYLGMVVGILSLLVTVLLGWNIFQLIDLKYMRKRDAREKYDLADFNESEGYIRAHHAAIIYNDIMRSIMRRQEDLKDIIEEFLFSAVDGIKYGIKFNDITKSNKHIQNMIYWLNQYKEPTISNSYKSILLSDLNKLRNTKGLENIDTLINLVSNFPTKPSNP</sequence>
<evidence type="ECO:0000313" key="2">
    <source>
        <dbReference type="EMBL" id="XCD03642.1"/>
    </source>
</evidence>
<keyword evidence="1" id="KW-0812">Transmembrane</keyword>
<evidence type="ECO:0000256" key="1">
    <source>
        <dbReference type="SAM" id="Phobius"/>
    </source>
</evidence>
<protein>
    <submittedName>
        <fullName evidence="2">Uncharacterized protein</fullName>
    </submittedName>
</protein>
<accession>A0AAU8AW18</accession>
<reference evidence="2" key="1">
    <citation type="submission" date="2024-03" db="EMBL/GenBank/DDBJ databases">
        <title>Diverse circular DNA viruses in blood, oral, and fecal samples of captive lemurs.</title>
        <authorList>
            <person name="Paietta E.N."/>
            <person name="Kraberger S."/>
            <person name="Lund M.C."/>
            <person name="Custer J.M."/>
            <person name="Vargas K.M."/>
            <person name="Ehmke E.E."/>
            <person name="Yoder A.D."/>
            <person name="Varsani A."/>
        </authorList>
    </citation>
    <scope>NUCLEOTIDE SEQUENCE</scope>
    <source>
        <strain evidence="2">Duke_21_1</strain>
    </source>
</reference>
<proteinExistence type="predicted"/>
<keyword evidence="1" id="KW-1133">Transmembrane helix</keyword>